<dbReference type="InParanoid" id="A0A2P6MVS9"/>
<dbReference type="GO" id="GO:0017005">
    <property type="term" value="F:3'-tyrosyl-DNA phosphodiesterase activity"/>
    <property type="evidence" value="ECO:0007669"/>
    <property type="project" value="TreeGrafter"/>
</dbReference>
<evidence type="ECO:0000256" key="6">
    <source>
        <dbReference type="ARBA" id="ARBA00022839"/>
    </source>
</evidence>
<reference evidence="11 12" key="1">
    <citation type="journal article" date="2018" name="Genome Biol. Evol.">
        <title>Multiple Roots of Fruiting Body Formation in Amoebozoa.</title>
        <authorList>
            <person name="Hillmann F."/>
            <person name="Forbes G."/>
            <person name="Novohradska S."/>
            <person name="Ferling I."/>
            <person name="Riege K."/>
            <person name="Groth M."/>
            <person name="Westermann M."/>
            <person name="Marz M."/>
            <person name="Spaller T."/>
            <person name="Winckler T."/>
            <person name="Schaap P."/>
            <person name="Glockner G."/>
        </authorList>
    </citation>
    <scope>NUCLEOTIDE SEQUENCE [LARGE SCALE GENOMIC DNA]</scope>
    <source>
        <strain evidence="11 12">Jena</strain>
    </source>
</reference>
<comment type="similarity">
    <text evidence="2">Belongs to the tyrosyl-DNA phosphodiesterase family.</text>
</comment>
<dbReference type="OrthoDB" id="47785at2759"/>
<dbReference type="Pfam" id="PF06087">
    <property type="entry name" value="Tyr-DNA_phospho"/>
    <property type="match status" value="1"/>
</dbReference>
<comment type="caution">
    <text evidence="11">The sequence shown here is derived from an EMBL/GenBank/DDBJ whole genome shotgun (WGS) entry which is preliminary data.</text>
</comment>
<dbReference type="AlphaFoldDB" id="A0A2P6MVS9"/>
<keyword evidence="4" id="KW-0227">DNA damage</keyword>
<keyword evidence="6" id="KW-0269">Exonuclease</keyword>
<comment type="subcellular location">
    <subcellularLocation>
        <location evidence="1">Nucleus</location>
    </subcellularLocation>
</comment>
<gene>
    <name evidence="11" type="ORF">PROFUN_08815</name>
</gene>
<evidence type="ECO:0000313" key="12">
    <source>
        <dbReference type="Proteomes" id="UP000241769"/>
    </source>
</evidence>
<dbReference type="GO" id="GO:0003690">
    <property type="term" value="F:double-stranded DNA binding"/>
    <property type="evidence" value="ECO:0007669"/>
    <property type="project" value="TreeGrafter"/>
</dbReference>
<feature type="binding site" evidence="10">
    <location>
        <position position="158"/>
    </location>
    <ligand>
        <name>substrate</name>
    </ligand>
</feature>
<dbReference type="GO" id="GO:0003697">
    <property type="term" value="F:single-stranded DNA binding"/>
    <property type="evidence" value="ECO:0007669"/>
    <property type="project" value="TreeGrafter"/>
</dbReference>
<organism evidence="11 12">
    <name type="scientific">Planoprotostelium fungivorum</name>
    <dbReference type="NCBI Taxonomy" id="1890364"/>
    <lineage>
        <taxon>Eukaryota</taxon>
        <taxon>Amoebozoa</taxon>
        <taxon>Evosea</taxon>
        <taxon>Variosea</taxon>
        <taxon>Cavosteliida</taxon>
        <taxon>Cavosteliaceae</taxon>
        <taxon>Planoprotostelium</taxon>
    </lineage>
</organism>
<dbReference type="SUPFAM" id="SSF56024">
    <property type="entry name" value="Phospholipase D/nuclease"/>
    <property type="match status" value="2"/>
</dbReference>
<dbReference type="CDD" id="cd09122">
    <property type="entry name" value="PLDc_Tdp1_1"/>
    <property type="match status" value="1"/>
</dbReference>
<feature type="active site" description="Nucleophile" evidence="9">
    <location>
        <position position="156"/>
    </location>
</feature>
<dbReference type="EMBL" id="MDYQ01000362">
    <property type="protein sequence ID" value="PRP75821.1"/>
    <property type="molecule type" value="Genomic_DNA"/>
</dbReference>
<dbReference type="PANTHER" id="PTHR12415:SF0">
    <property type="entry name" value="TYROSYL-DNA PHOSPHODIESTERASE 1"/>
    <property type="match status" value="1"/>
</dbReference>
<evidence type="ECO:0000256" key="2">
    <source>
        <dbReference type="ARBA" id="ARBA00010205"/>
    </source>
</evidence>
<evidence type="ECO:0000256" key="4">
    <source>
        <dbReference type="ARBA" id="ARBA00022763"/>
    </source>
</evidence>
<protein>
    <recommendedName>
        <fullName evidence="13">Tyrosyl-DNA phosphodiesterase 1</fullName>
    </recommendedName>
</protein>
<dbReference type="GO" id="GO:0005634">
    <property type="term" value="C:nucleus"/>
    <property type="evidence" value="ECO:0007669"/>
    <property type="project" value="UniProtKB-SubCell"/>
</dbReference>
<proteinExistence type="inferred from homology"/>
<evidence type="ECO:0000313" key="11">
    <source>
        <dbReference type="EMBL" id="PRP75821.1"/>
    </source>
</evidence>
<evidence type="ECO:0000256" key="9">
    <source>
        <dbReference type="PIRSR" id="PIRSR610347-1"/>
    </source>
</evidence>
<keyword evidence="5" id="KW-0378">Hydrolase</keyword>
<evidence type="ECO:0000256" key="3">
    <source>
        <dbReference type="ARBA" id="ARBA00022722"/>
    </source>
</evidence>
<dbReference type="InterPro" id="IPR010347">
    <property type="entry name" value="Tdp1"/>
</dbReference>
<name>A0A2P6MVS9_9EUKA</name>
<sequence>MDIYSDFSARIAVGELTQEEADYQLAILLSQEEEINRSDVPHDRKRRAEVDLTTLDDKQPRLSSVPLYRFNSMPGLTSQGNAHSIRLKDIFSTEEEILSVLLTTYMLDLDWLLETIPLLTMVPLTVVHGMSNIQAFKRDKMTVHCPPLPLSYGTNHGKMFAIFYENKVRIAISTANLVAPDYDRKTQGIWMEDFSRKKEDSPPTSAFEETITDYVRRIKADPKPFSSFDFSSSKVILITSVPGHFQGESLDRYGHMALRKALSRENFQGDFSSPHHVCQFSSMGSITEDWINEEFRNSMWPHHLITREKKGKKKDNTTQVTGVQLVWPTVSFVRDSNDGWNSGGGLCFPQKNDKAFFKERGLMHRYRPLTGRERVAPHIKTFATFSNDYSRAAWIAWGSLQKNGSQIMIRNYEIGVLFLPSRYGVEHFETAVSPEGSTGEWLALTPYQLPTQRYESSDRPWLWDVSYDERDSRGATFIAGK</sequence>
<dbReference type="GO" id="GO:0006281">
    <property type="term" value="P:DNA repair"/>
    <property type="evidence" value="ECO:0007669"/>
    <property type="project" value="UniProtKB-KW"/>
</dbReference>
<accession>A0A2P6MVS9</accession>
<dbReference type="Gene3D" id="3.30.870.10">
    <property type="entry name" value="Endonuclease Chain A"/>
    <property type="match status" value="2"/>
</dbReference>
<keyword evidence="12" id="KW-1185">Reference proteome</keyword>
<evidence type="ECO:0000256" key="5">
    <source>
        <dbReference type="ARBA" id="ARBA00022801"/>
    </source>
</evidence>
<keyword evidence="8" id="KW-0539">Nucleus</keyword>
<dbReference type="STRING" id="1890364.A0A2P6MVS9"/>
<keyword evidence="7" id="KW-0234">DNA repair</keyword>
<dbReference type="GO" id="GO:0004527">
    <property type="term" value="F:exonuclease activity"/>
    <property type="evidence" value="ECO:0007669"/>
    <property type="project" value="UniProtKB-KW"/>
</dbReference>
<evidence type="ECO:0008006" key="13">
    <source>
        <dbReference type="Google" id="ProtNLM"/>
    </source>
</evidence>
<keyword evidence="3" id="KW-0540">Nuclease</keyword>
<feature type="active site" description="Proton donor/acceptor" evidence="9">
    <location>
        <position position="378"/>
    </location>
</feature>
<dbReference type="Proteomes" id="UP000241769">
    <property type="component" value="Unassembled WGS sequence"/>
</dbReference>
<evidence type="ECO:0000256" key="10">
    <source>
        <dbReference type="PIRSR" id="PIRSR610347-2"/>
    </source>
</evidence>
<feature type="binding site" evidence="10">
    <location>
        <position position="380"/>
    </location>
    <ligand>
        <name>substrate</name>
    </ligand>
</feature>
<evidence type="ECO:0000256" key="8">
    <source>
        <dbReference type="ARBA" id="ARBA00023242"/>
    </source>
</evidence>
<evidence type="ECO:0000256" key="1">
    <source>
        <dbReference type="ARBA" id="ARBA00004123"/>
    </source>
</evidence>
<evidence type="ECO:0000256" key="7">
    <source>
        <dbReference type="ARBA" id="ARBA00023204"/>
    </source>
</evidence>
<dbReference type="PANTHER" id="PTHR12415">
    <property type="entry name" value="TYROSYL-DNA PHOSPHODIESTERASE 1"/>
    <property type="match status" value="1"/>
</dbReference>